<dbReference type="InterPro" id="IPR018467">
    <property type="entry name" value="CCT_CS"/>
</dbReference>
<dbReference type="Pfam" id="PF09425">
    <property type="entry name" value="Jas_motif"/>
    <property type="match status" value="1"/>
</dbReference>
<dbReference type="EMBL" id="OIVN01000649">
    <property type="protein sequence ID" value="SPC83482.1"/>
    <property type="molecule type" value="Genomic_DNA"/>
</dbReference>
<feature type="region of interest" description="Disordered" evidence="1">
    <location>
        <begin position="1"/>
        <end position="20"/>
    </location>
</feature>
<proteinExistence type="predicted"/>
<evidence type="ECO:0000313" key="2">
    <source>
        <dbReference type="EMBL" id="SPC83482.1"/>
    </source>
</evidence>
<protein>
    <submittedName>
        <fullName evidence="2">Uncharacterized protein</fullName>
    </submittedName>
</protein>
<dbReference type="PANTHER" id="PTHR33077">
    <property type="entry name" value="PROTEIN TIFY 4A-RELATED-RELATED"/>
    <property type="match status" value="1"/>
</dbReference>
<name>A0A2N9F8K3_FAGSY</name>
<evidence type="ECO:0000256" key="1">
    <source>
        <dbReference type="SAM" id="MobiDB-lite"/>
    </source>
</evidence>
<dbReference type="GO" id="GO:0009611">
    <property type="term" value="P:response to wounding"/>
    <property type="evidence" value="ECO:0007669"/>
    <property type="project" value="TreeGrafter"/>
</dbReference>
<dbReference type="InterPro" id="IPR040390">
    <property type="entry name" value="TIFY/JAZ"/>
</dbReference>
<gene>
    <name evidence="2" type="ORF">FSB_LOCUS11364</name>
</gene>
<dbReference type="AlphaFoldDB" id="A0A2N9F8K3"/>
<dbReference type="PANTHER" id="PTHR33077:SF52">
    <property type="entry name" value="PROTEIN TIFY 11D"/>
    <property type="match status" value="1"/>
</dbReference>
<feature type="region of interest" description="Disordered" evidence="1">
    <location>
        <begin position="102"/>
        <end position="122"/>
    </location>
</feature>
<reference evidence="2" key="1">
    <citation type="submission" date="2018-02" db="EMBL/GenBank/DDBJ databases">
        <authorList>
            <person name="Cohen D.B."/>
            <person name="Kent A.D."/>
        </authorList>
    </citation>
    <scope>NUCLEOTIDE SEQUENCE</scope>
</reference>
<feature type="region of interest" description="Disordered" evidence="1">
    <location>
        <begin position="139"/>
        <end position="163"/>
    </location>
</feature>
<dbReference type="GO" id="GO:2000022">
    <property type="term" value="P:regulation of jasmonic acid mediated signaling pathway"/>
    <property type="evidence" value="ECO:0007669"/>
    <property type="project" value="TreeGrafter"/>
</dbReference>
<organism evidence="2">
    <name type="scientific">Fagus sylvatica</name>
    <name type="common">Beechnut</name>
    <dbReference type="NCBI Taxonomy" id="28930"/>
    <lineage>
        <taxon>Eukaryota</taxon>
        <taxon>Viridiplantae</taxon>
        <taxon>Streptophyta</taxon>
        <taxon>Embryophyta</taxon>
        <taxon>Tracheophyta</taxon>
        <taxon>Spermatophyta</taxon>
        <taxon>Magnoliopsida</taxon>
        <taxon>eudicotyledons</taxon>
        <taxon>Gunneridae</taxon>
        <taxon>Pentapetalae</taxon>
        <taxon>rosids</taxon>
        <taxon>fabids</taxon>
        <taxon>Fagales</taxon>
        <taxon>Fagaceae</taxon>
        <taxon>Fagus</taxon>
    </lineage>
</organism>
<dbReference type="GO" id="GO:0031347">
    <property type="term" value="P:regulation of defense response"/>
    <property type="evidence" value="ECO:0007669"/>
    <property type="project" value="TreeGrafter"/>
</dbReference>
<accession>A0A2N9F8K3</accession>
<dbReference type="GO" id="GO:0005634">
    <property type="term" value="C:nucleus"/>
    <property type="evidence" value="ECO:0007669"/>
    <property type="project" value="TreeGrafter"/>
</dbReference>
<sequence>MDLLTNMDKSSEALRQNPVAPSNVKSMDFLQKFGGVSPSNSTDMASTTTNKADFRQGRSWLWLAMGSSSTSSGFVSTSASIMDQVNSRSCMAPESNVVATFERNTTPKEGLQQPPKEIGSDLPIARRASLHRFLEKRKDRATAKAPYQVNPPSEAPPKPEESHPWIEMEGQSSNLLELKNKAMSHAATTTVTGDGWVTAVDDLHLRERLKSRWGGCARRGFEGGGFKGVARGGGLCEEGVALCSS</sequence>